<evidence type="ECO:0000259" key="5">
    <source>
        <dbReference type="SMART" id="SM00181"/>
    </source>
</evidence>
<dbReference type="SMART" id="SM00181">
    <property type="entry name" value="EGF"/>
    <property type="match status" value="5"/>
</dbReference>
<accession>A0A8B8B0D5</accession>
<dbReference type="InterPro" id="IPR008979">
    <property type="entry name" value="Galactose-bd-like_sf"/>
</dbReference>
<protein>
    <submittedName>
        <fullName evidence="8">Prion-like-(Q/N-rich) domain-bearing protein 25 isoform X1</fullName>
    </submittedName>
</protein>
<dbReference type="Proteomes" id="UP000694844">
    <property type="component" value="Chromosome 8"/>
</dbReference>
<organism evidence="7 8">
    <name type="scientific">Crassostrea virginica</name>
    <name type="common">Eastern oyster</name>
    <dbReference type="NCBI Taxonomy" id="6565"/>
    <lineage>
        <taxon>Eukaryota</taxon>
        <taxon>Metazoa</taxon>
        <taxon>Spiralia</taxon>
        <taxon>Lophotrochozoa</taxon>
        <taxon>Mollusca</taxon>
        <taxon>Bivalvia</taxon>
        <taxon>Autobranchia</taxon>
        <taxon>Pteriomorphia</taxon>
        <taxon>Ostreida</taxon>
        <taxon>Ostreoidea</taxon>
        <taxon>Ostreidae</taxon>
        <taxon>Crassostrea</taxon>
    </lineage>
</organism>
<dbReference type="AlphaFoldDB" id="A0A8B8B0D5"/>
<dbReference type="Gene3D" id="2.60.120.260">
    <property type="entry name" value="Galactose-binding domain-like"/>
    <property type="match status" value="1"/>
</dbReference>
<evidence type="ECO:0000256" key="1">
    <source>
        <dbReference type="ARBA" id="ARBA00022723"/>
    </source>
</evidence>
<evidence type="ECO:0000313" key="8">
    <source>
        <dbReference type="RefSeq" id="XP_022296791.1"/>
    </source>
</evidence>
<name>A0A8B8B0D5_CRAVI</name>
<keyword evidence="4" id="KW-0812">Transmembrane</keyword>
<evidence type="ECO:0000256" key="3">
    <source>
        <dbReference type="ARBA" id="ARBA00023157"/>
    </source>
</evidence>
<keyword evidence="8" id="KW-0640">Prion</keyword>
<evidence type="ECO:0000256" key="2">
    <source>
        <dbReference type="ARBA" id="ARBA00022837"/>
    </source>
</evidence>
<dbReference type="PANTHER" id="PTHR39069">
    <property type="entry name" value="ECDYSONE-INDUCIBLE GENE E1, ISOFORM A"/>
    <property type="match status" value="1"/>
</dbReference>
<dbReference type="KEGG" id="cvn:111106418"/>
<dbReference type="InterPro" id="IPR006149">
    <property type="entry name" value="EB_dom"/>
</dbReference>
<feature type="domain" description="EGF-like" evidence="5">
    <location>
        <begin position="238"/>
        <end position="270"/>
    </location>
</feature>
<keyword evidence="4" id="KW-0472">Membrane</keyword>
<proteinExistence type="predicted"/>
<gene>
    <name evidence="8" type="primary">LOC111106418</name>
</gene>
<feature type="domain" description="Fucolectin tachylectin-4 pentraxin-1" evidence="6">
    <location>
        <begin position="313"/>
        <end position="453"/>
    </location>
</feature>
<dbReference type="InterPro" id="IPR000742">
    <property type="entry name" value="EGF"/>
</dbReference>
<keyword evidence="8" id="KW-0034">Amyloid</keyword>
<keyword evidence="7" id="KW-1185">Reference proteome</keyword>
<feature type="transmembrane region" description="Helical" evidence="4">
    <location>
        <begin position="20"/>
        <end position="43"/>
    </location>
</feature>
<dbReference type="RefSeq" id="XP_022296791.1">
    <property type="nucleotide sequence ID" value="XM_022441083.1"/>
</dbReference>
<feature type="domain" description="EGF-like" evidence="5">
    <location>
        <begin position="196"/>
        <end position="228"/>
    </location>
</feature>
<feature type="domain" description="EGF-like" evidence="5">
    <location>
        <begin position="156"/>
        <end position="188"/>
    </location>
</feature>
<dbReference type="SMART" id="SM00286">
    <property type="entry name" value="PTI"/>
    <property type="match status" value="5"/>
</dbReference>
<dbReference type="GO" id="GO:0046872">
    <property type="term" value="F:metal ion binding"/>
    <property type="evidence" value="ECO:0007669"/>
    <property type="project" value="UniProtKB-KW"/>
</dbReference>
<keyword evidence="2" id="KW-0106">Calcium</keyword>
<keyword evidence="3" id="KW-1015">Disulfide bond</keyword>
<dbReference type="PANTHER" id="PTHR39069:SF8">
    <property type="entry name" value="FI17111P1"/>
    <property type="match status" value="1"/>
</dbReference>
<dbReference type="Pfam" id="PF22633">
    <property type="entry name" value="F5_F8_type_C_2"/>
    <property type="match status" value="1"/>
</dbReference>
<dbReference type="Pfam" id="PF01683">
    <property type="entry name" value="EB"/>
    <property type="match status" value="2"/>
</dbReference>
<keyword evidence="4" id="KW-1133">Transmembrane helix</keyword>
<reference evidence="8" key="1">
    <citation type="submission" date="2025-08" db="UniProtKB">
        <authorList>
            <consortium name="RefSeq"/>
        </authorList>
    </citation>
    <scope>IDENTIFICATION</scope>
    <source>
        <tissue evidence="8">Whole sample</tissue>
    </source>
</reference>
<keyword evidence="1" id="KW-0479">Metal-binding</keyword>
<evidence type="ECO:0000313" key="7">
    <source>
        <dbReference type="Proteomes" id="UP000694844"/>
    </source>
</evidence>
<dbReference type="OrthoDB" id="6142775at2759"/>
<sequence length="470" mass="50068">MDESRSRKCCQCSVKRWLIIVLLIFVLGLGLAILISSVTFLHIPGVNQSNQCVGSLKPISINQTVGNSSNMSNVTHADCEYQFQLCVGSLKPINLTVGNSSNVTHADSPAVGDPCSDNSSCPENSVCVSGQCSCNVTYQEYNGSCLIIKAPAVGDPCSDNSSCPENSVCVSGQCSCNVTYQEYNGSCLKVPAVGDPCSDNSSCPENSVCVSGQCSCNVTYQEYNGSCLIIKAPAVGDPCSDNSSCPENSVCVSGQCSCNVTYQEYNGSCLKVPAVGDPCSDNSSCPENSVCVSGRCSCNVTSYQEYNGSCLKVSNLALGKPVFASSNFYSWYDGEGWENAVDGLTNITEWKKLFHTGYEVYPWLSIVLGRLALVRSVTVYNRVDNYGRWLHNVEARVGNSSDWTKLSSCGTFVGPSDTGQVHVIECGNPLPGTVVTVKMVKPNYITDEPAAANGVNCLVLDEVTVEGVFL</sequence>
<evidence type="ECO:0000256" key="4">
    <source>
        <dbReference type="SAM" id="Phobius"/>
    </source>
</evidence>
<dbReference type="InterPro" id="IPR006585">
    <property type="entry name" value="FTP1"/>
</dbReference>
<feature type="domain" description="EGF-like" evidence="5">
    <location>
        <begin position="114"/>
        <end position="146"/>
    </location>
</feature>
<feature type="domain" description="EGF-like" evidence="5">
    <location>
        <begin position="278"/>
        <end position="311"/>
    </location>
</feature>
<evidence type="ECO:0000259" key="6">
    <source>
        <dbReference type="SMART" id="SM00607"/>
    </source>
</evidence>
<dbReference type="SUPFAM" id="SSF49785">
    <property type="entry name" value="Galactose-binding domain-like"/>
    <property type="match status" value="1"/>
</dbReference>
<dbReference type="GeneID" id="111106418"/>
<dbReference type="SMART" id="SM00607">
    <property type="entry name" value="FTP"/>
    <property type="match status" value="1"/>
</dbReference>